<evidence type="ECO:0000313" key="3">
    <source>
        <dbReference type="EMBL" id="KAF1828976.1"/>
    </source>
</evidence>
<feature type="signal peptide" evidence="1">
    <location>
        <begin position="1"/>
        <end position="18"/>
    </location>
</feature>
<organism evidence="3 4">
    <name type="scientific">Decorospora gaudefroyi</name>
    <dbReference type="NCBI Taxonomy" id="184978"/>
    <lineage>
        <taxon>Eukaryota</taxon>
        <taxon>Fungi</taxon>
        <taxon>Dikarya</taxon>
        <taxon>Ascomycota</taxon>
        <taxon>Pezizomycotina</taxon>
        <taxon>Dothideomycetes</taxon>
        <taxon>Pleosporomycetidae</taxon>
        <taxon>Pleosporales</taxon>
        <taxon>Pleosporineae</taxon>
        <taxon>Pleosporaceae</taxon>
        <taxon>Decorospora</taxon>
    </lineage>
</organism>
<dbReference type="Pfam" id="PF17667">
    <property type="entry name" value="Pkinase_fungal"/>
    <property type="match status" value="1"/>
</dbReference>
<keyword evidence="1" id="KW-0732">Signal</keyword>
<protein>
    <recommendedName>
        <fullName evidence="2">Fungal-type protein kinase domain-containing protein</fullName>
    </recommendedName>
</protein>
<dbReference type="Proteomes" id="UP000800040">
    <property type="component" value="Unassembled WGS sequence"/>
</dbReference>
<accession>A0A6A5JZ07</accession>
<sequence length="100" mass="11216">FGVSLLVWGAVGLNVSRTIVTVGDKRYIEIEREYGKERLVIGRVIKRVPCIAGRATTCWKVYQEDHPGTPLVVKDSWQYPEIRGGRAVARGDQEAGEERC</sequence>
<dbReference type="AlphaFoldDB" id="A0A6A5JZ07"/>
<evidence type="ECO:0000313" key="4">
    <source>
        <dbReference type="Proteomes" id="UP000800040"/>
    </source>
</evidence>
<name>A0A6A5JZ07_9PLEO</name>
<reference evidence="3" key="1">
    <citation type="submission" date="2020-01" db="EMBL/GenBank/DDBJ databases">
        <authorList>
            <consortium name="DOE Joint Genome Institute"/>
            <person name="Haridas S."/>
            <person name="Albert R."/>
            <person name="Binder M."/>
            <person name="Bloem J."/>
            <person name="Labutti K."/>
            <person name="Salamov A."/>
            <person name="Andreopoulos B."/>
            <person name="Baker S.E."/>
            <person name="Barry K."/>
            <person name="Bills G."/>
            <person name="Bluhm B.H."/>
            <person name="Cannon C."/>
            <person name="Castanera R."/>
            <person name="Culley D.E."/>
            <person name="Daum C."/>
            <person name="Ezra D."/>
            <person name="Gonzalez J.B."/>
            <person name="Henrissat B."/>
            <person name="Kuo A."/>
            <person name="Liang C."/>
            <person name="Lipzen A."/>
            <person name="Lutzoni F."/>
            <person name="Magnuson J."/>
            <person name="Mondo S."/>
            <person name="Nolan M."/>
            <person name="Ohm R."/>
            <person name="Pangilinan J."/>
            <person name="Park H.-J."/>
            <person name="Ramirez L."/>
            <person name="Alfaro M."/>
            <person name="Sun H."/>
            <person name="Tritt A."/>
            <person name="Yoshinaga Y."/>
            <person name="Zwiers L.-H."/>
            <person name="Turgeon B.G."/>
            <person name="Goodwin S.B."/>
            <person name="Spatafora J.W."/>
            <person name="Crous P.W."/>
            <person name="Grigoriev I.V."/>
        </authorList>
    </citation>
    <scope>NUCLEOTIDE SEQUENCE</scope>
    <source>
        <strain evidence="3">P77</strain>
    </source>
</reference>
<feature type="domain" description="Fungal-type protein kinase" evidence="2">
    <location>
        <begin position="15"/>
        <end position="80"/>
    </location>
</feature>
<evidence type="ECO:0000256" key="1">
    <source>
        <dbReference type="SAM" id="SignalP"/>
    </source>
</evidence>
<feature type="non-terminal residue" evidence="3">
    <location>
        <position position="100"/>
    </location>
</feature>
<dbReference type="EMBL" id="ML975477">
    <property type="protein sequence ID" value="KAF1828976.1"/>
    <property type="molecule type" value="Genomic_DNA"/>
</dbReference>
<gene>
    <name evidence="3" type="ORF">BDW02DRAFT_613458</name>
</gene>
<dbReference type="InterPro" id="IPR040976">
    <property type="entry name" value="Pkinase_fungal"/>
</dbReference>
<keyword evidence="4" id="KW-1185">Reference proteome</keyword>
<feature type="non-terminal residue" evidence="3">
    <location>
        <position position="1"/>
    </location>
</feature>
<dbReference type="OrthoDB" id="3694016at2759"/>
<feature type="chain" id="PRO_5025516430" description="Fungal-type protein kinase domain-containing protein" evidence="1">
    <location>
        <begin position="19"/>
        <end position="100"/>
    </location>
</feature>
<proteinExistence type="predicted"/>
<evidence type="ECO:0000259" key="2">
    <source>
        <dbReference type="Pfam" id="PF17667"/>
    </source>
</evidence>